<evidence type="ECO:0000313" key="2">
    <source>
        <dbReference type="EMBL" id="SSX24693.1"/>
    </source>
</evidence>
<name>A0A336M781_CULSO</name>
<dbReference type="EMBL" id="UFQT01000483">
    <property type="protein sequence ID" value="SSX24693.1"/>
    <property type="molecule type" value="Genomic_DNA"/>
</dbReference>
<evidence type="ECO:0000313" key="1">
    <source>
        <dbReference type="EMBL" id="SSX04328.1"/>
    </source>
</evidence>
<dbReference type="VEuPathDB" id="VectorBase:CSON011244"/>
<reference evidence="1" key="1">
    <citation type="submission" date="2018-04" db="EMBL/GenBank/DDBJ databases">
        <authorList>
            <person name="Go L.Y."/>
            <person name="Mitchell J.A."/>
        </authorList>
    </citation>
    <scope>NUCLEOTIDE SEQUENCE</scope>
    <source>
        <tissue evidence="1">Whole organism</tissue>
    </source>
</reference>
<dbReference type="EMBL" id="UFQS01000483">
    <property type="protein sequence ID" value="SSX04328.1"/>
    <property type="molecule type" value="Genomic_DNA"/>
</dbReference>
<dbReference type="AlphaFoldDB" id="A0A336M781"/>
<accession>A0A336M781</accession>
<proteinExistence type="predicted"/>
<organism evidence="2">
    <name type="scientific">Culicoides sonorensis</name>
    <name type="common">Biting midge</name>
    <dbReference type="NCBI Taxonomy" id="179676"/>
    <lineage>
        <taxon>Eukaryota</taxon>
        <taxon>Metazoa</taxon>
        <taxon>Ecdysozoa</taxon>
        <taxon>Arthropoda</taxon>
        <taxon>Hexapoda</taxon>
        <taxon>Insecta</taxon>
        <taxon>Pterygota</taxon>
        <taxon>Neoptera</taxon>
        <taxon>Endopterygota</taxon>
        <taxon>Diptera</taxon>
        <taxon>Nematocera</taxon>
        <taxon>Chironomoidea</taxon>
        <taxon>Ceratopogonidae</taxon>
        <taxon>Ceratopogoninae</taxon>
        <taxon>Culicoides</taxon>
        <taxon>Monoculicoides</taxon>
    </lineage>
</organism>
<protein>
    <submittedName>
        <fullName evidence="2">CSON011244 protein</fullName>
    </submittedName>
</protein>
<reference evidence="2" key="2">
    <citation type="submission" date="2018-07" db="EMBL/GenBank/DDBJ databases">
        <authorList>
            <person name="Quirk P.G."/>
            <person name="Krulwich T.A."/>
        </authorList>
    </citation>
    <scope>NUCLEOTIDE SEQUENCE</scope>
</reference>
<gene>
    <name evidence="2" type="primary">CSON011244</name>
</gene>
<sequence>MKRICSVCLLEVGVFFGEEEDEGRVSWILFEEKAKSNLNFIRVQNKNDDDMKKNIQIVKDMMIHSVRRLTPTFYVCISQQQQKIRCHHLNYTNVSYSKCEIGFIINRNRRLLSKIVLKQDHPILKMDINMMKNEIFKMYLVDSNTISMLTQQENNGENISVLDDARME</sequence>